<feature type="compositionally biased region" description="Low complexity" evidence="1">
    <location>
        <begin position="1"/>
        <end position="15"/>
    </location>
</feature>
<dbReference type="RefSeq" id="XP_044567617.1">
    <property type="nucleotide sequence ID" value="XM_044701229.1"/>
</dbReference>
<reference evidence="2 4" key="1">
    <citation type="journal article" date="2019" name="Sci. Rep.">
        <title>Nanopore sequencing improves the draft genome of the human pathogenic amoeba Naegleria fowleri.</title>
        <authorList>
            <person name="Liechti N."/>
            <person name="Schurch N."/>
            <person name="Bruggmann R."/>
            <person name="Wittwer M."/>
        </authorList>
    </citation>
    <scope>NUCLEOTIDE SEQUENCE [LARGE SCALE GENOMIC DNA]</scope>
    <source>
        <strain evidence="2 4">ATCC 30894</strain>
    </source>
</reference>
<evidence type="ECO:0000256" key="1">
    <source>
        <dbReference type="SAM" id="MobiDB-lite"/>
    </source>
</evidence>
<keyword evidence="4" id="KW-1185">Reference proteome</keyword>
<evidence type="ECO:0000313" key="4">
    <source>
        <dbReference type="Proteomes" id="UP000444721"/>
    </source>
</evidence>
<gene>
    <name evidence="2" type="ORF">FDP41_010883</name>
    <name evidence="3" type="ORF">FDP41_010885</name>
</gene>
<organism evidence="2 4">
    <name type="scientific">Naegleria fowleri</name>
    <name type="common">Brain eating amoeba</name>
    <dbReference type="NCBI Taxonomy" id="5763"/>
    <lineage>
        <taxon>Eukaryota</taxon>
        <taxon>Discoba</taxon>
        <taxon>Heterolobosea</taxon>
        <taxon>Tetramitia</taxon>
        <taxon>Eutetramitia</taxon>
        <taxon>Vahlkampfiidae</taxon>
        <taxon>Naegleria</taxon>
    </lineage>
</organism>
<evidence type="ECO:0000313" key="3">
    <source>
        <dbReference type="EMBL" id="KAF0982906.1"/>
    </source>
</evidence>
<dbReference type="GeneID" id="68118098"/>
<dbReference type="AlphaFoldDB" id="A0A6A5C8Q6"/>
<dbReference type="EMBL" id="VFQX01000007">
    <property type="protein sequence ID" value="KAF0982906.1"/>
    <property type="molecule type" value="Genomic_DNA"/>
</dbReference>
<proteinExistence type="predicted"/>
<dbReference type="VEuPathDB" id="AmoebaDB:NfTy_015490"/>
<sequence>MSCKSATTASSTSQSMQPPCSDPKSPLMGIPSSLSALKKRKTTIQKQGLEDSTEPEDEILFSRSNSRMGVIKQEPSLIKLKEEEEESHHFRLSLQEEEGFQWEDTMESGDPMPKRTLKSLTDHDRFVFEFVDCHHHDGGEYESLVEECNKMMQSEW</sequence>
<feature type="compositionally biased region" description="Acidic residues" evidence="1">
    <location>
        <begin position="95"/>
        <end position="107"/>
    </location>
</feature>
<name>A0A6A5C8Q6_NAEFO</name>
<feature type="region of interest" description="Disordered" evidence="1">
    <location>
        <begin position="89"/>
        <end position="116"/>
    </location>
</feature>
<feature type="region of interest" description="Disordered" evidence="1">
    <location>
        <begin position="1"/>
        <end position="61"/>
    </location>
</feature>
<accession>A0A6A5C8Q6</accession>
<dbReference type="Proteomes" id="UP000444721">
    <property type="component" value="Unassembled WGS sequence"/>
</dbReference>
<dbReference type="VEuPathDB" id="AmoebaDB:FDP41_010883"/>
<dbReference type="OrthoDB" id="10553371at2759"/>
<comment type="caution">
    <text evidence="2">The sequence shown here is derived from an EMBL/GenBank/DDBJ whole genome shotgun (WGS) entry which is preliminary data.</text>
</comment>
<dbReference type="EMBL" id="VFQX01000007">
    <property type="protein sequence ID" value="KAF0982904.1"/>
    <property type="molecule type" value="Genomic_DNA"/>
</dbReference>
<dbReference type="VEuPathDB" id="AmoebaDB:FDP41_010885"/>
<evidence type="ECO:0000313" key="2">
    <source>
        <dbReference type="EMBL" id="KAF0982904.1"/>
    </source>
</evidence>
<protein>
    <submittedName>
        <fullName evidence="2">Uncharacterized protein</fullName>
    </submittedName>
</protein>